<dbReference type="AlphaFoldDB" id="S3CWT6"/>
<dbReference type="RefSeq" id="XP_008082797.1">
    <property type="nucleotide sequence ID" value="XM_008084606.1"/>
</dbReference>
<dbReference type="KEGG" id="glz:GLAREA_12843"/>
<keyword evidence="6" id="KW-1185">Reference proteome</keyword>
<evidence type="ECO:0000256" key="2">
    <source>
        <dbReference type="ARBA" id="ARBA00022679"/>
    </source>
</evidence>
<dbReference type="HOGENOM" id="CLU_005027_1_1_1"/>
<keyword evidence="3" id="KW-0812">Transmembrane</keyword>
<organism evidence="5 6">
    <name type="scientific">Glarea lozoyensis (strain ATCC 20868 / MF5171)</name>
    <dbReference type="NCBI Taxonomy" id="1116229"/>
    <lineage>
        <taxon>Eukaryota</taxon>
        <taxon>Fungi</taxon>
        <taxon>Dikarya</taxon>
        <taxon>Ascomycota</taxon>
        <taxon>Pezizomycotina</taxon>
        <taxon>Leotiomycetes</taxon>
        <taxon>Helotiales</taxon>
        <taxon>Helotiaceae</taxon>
        <taxon>Glarea</taxon>
    </lineage>
</organism>
<dbReference type="InterPro" id="IPR006598">
    <property type="entry name" value="CAP10"/>
</dbReference>
<evidence type="ECO:0000256" key="1">
    <source>
        <dbReference type="ARBA" id="ARBA00010118"/>
    </source>
</evidence>
<keyword evidence="3" id="KW-1133">Transmembrane helix</keyword>
<feature type="transmembrane region" description="Helical" evidence="3">
    <location>
        <begin position="292"/>
        <end position="311"/>
    </location>
</feature>
<reference evidence="5 6" key="1">
    <citation type="journal article" date="2013" name="BMC Genomics">
        <title>Genomics-driven discovery of the pneumocandin biosynthetic gene cluster in the fungus Glarea lozoyensis.</title>
        <authorList>
            <person name="Chen L."/>
            <person name="Yue Q."/>
            <person name="Zhang X."/>
            <person name="Xiang M."/>
            <person name="Wang C."/>
            <person name="Li S."/>
            <person name="Che Y."/>
            <person name="Ortiz-Lopez F.J."/>
            <person name="Bills G.F."/>
            <person name="Liu X."/>
            <person name="An Z."/>
        </authorList>
    </citation>
    <scope>NUCLEOTIDE SEQUENCE [LARGE SCALE GENOMIC DNA]</scope>
    <source>
        <strain evidence="6">ATCC 20868 / MF5171</strain>
    </source>
</reference>
<sequence>MSRIGLQGVVLWNLVLTTTWIALGFEGSAAVERPVHLGVLVLGACGGFWWVRGRVRNDAVDGHAKDQDVANGLLKDREEEVEEPGTGRFERGGRGWLRGLRAVRYRLRNFRWGNLLPGALVVAVDLRILLSRSIVQHVECSWDGVKIFLPLLLSLLELLRTGTTPRSRFSSSSSRSHPFRYVFLVALWALSAYGTISMSAQRSTYICPRRDPWTSATPVFQCLELLIDAGIITGVAKLVQDAGSLRKSSKALSRSALASCSILGILTTAFLWKYPENMDWSLDLSHKVIFDLIFAAMLCTNFIGSVAYLMAELRPTTIFSIASFVSLYVYNFSIKNQIAIFPTSTQRYLMNMGMIGFVSIIGVVHMESSASRSQQHLALNRNSLRTVIVLCIFMLIATALSVVNLALYPGNIWQKHPVEVLMANARASSDQWISQASSSKSLKEAVVEYEARYGIPPPPNFDKWYEFATAKGSLIIDDFNQIHNDLLPFWGIKPSQIRQMTSHVVERPWTELAGLRISNGTALIGPHVPGTHRWMLDGTSGMINVFAKWLPDMDLAFNINDECRVAIPCGGMQDHQKAAKLAREQFDKSRLLKTFTTNEWSNRFMATDPPFPPDMPSEHFIQASFKSAFEDYSIISCLPQSSARTVTHWNKKSIHAPSVNPHTYGPFLSNWTLSASPCHQPSLAHLHGFHLSPSAFKPTTSLFPVFSQSKMQSFSDILFPSPWNYMDKVSHDPATDIAFNEKNNTLFWRGATSEGYAIHSSWRGMVRQRFVHLVTSITNSTAIQLLLPSTHGFSPFNIPFSSIVTKMNVSFVNEPTRCHHPDCVSQSINLPFDKPVDFQNHWQYRYLFDTDGAGFSGRFLPFLRSNSVVIRSAGFRQWFEERVEPWRHYVPVDGGLDGLWGVLGWFGGVRGGEGTEGGFVGEKDGGKQIAEEGKEWGGKVLRKVDMEVYMFRLLLEWGRIVDDERGRLGFAL</sequence>
<name>S3CWT6_GLAL2</name>
<dbReference type="Pfam" id="PF05686">
    <property type="entry name" value="Glyco_transf_90"/>
    <property type="match status" value="1"/>
</dbReference>
<gene>
    <name evidence="5" type="ORF">GLAREA_12843</name>
</gene>
<dbReference type="OMA" id="ECAPAGY"/>
<dbReference type="eggNOG" id="ENOG502QUUP">
    <property type="taxonomic scope" value="Eukaryota"/>
</dbReference>
<evidence type="ECO:0000259" key="4">
    <source>
        <dbReference type="SMART" id="SM00672"/>
    </source>
</evidence>
<feature type="transmembrane region" description="Helical" evidence="3">
    <location>
        <begin position="348"/>
        <end position="366"/>
    </location>
</feature>
<feature type="transmembrane region" description="Helical" evidence="3">
    <location>
        <begin position="179"/>
        <end position="198"/>
    </location>
</feature>
<feature type="domain" description="Glycosyl transferase CAP10" evidence="4">
    <location>
        <begin position="673"/>
        <end position="957"/>
    </location>
</feature>
<feature type="transmembrane region" description="Helical" evidence="3">
    <location>
        <begin position="34"/>
        <end position="51"/>
    </location>
</feature>
<proteinExistence type="inferred from homology"/>
<accession>S3CWT6</accession>
<comment type="similarity">
    <text evidence="1">Belongs to the glycosyltransferase 90 family.</text>
</comment>
<keyword evidence="3" id="KW-0472">Membrane</keyword>
<dbReference type="GO" id="GO:0016740">
    <property type="term" value="F:transferase activity"/>
    <property type="evidence" value="ECO:0007669"/>
    <property type="project" value="UniProtKB-KW"/>
</dbReference>
<feature type="transmembrane region" description="Helical" evidence="3">
    <location>
        <begin position="251"/>
        <end position="272"/>
    </location>
</feature>
<dbReference type="EMBL" id="KE145365">
    <property type="protein sequence ID" value="EPE30120.1"/>
    <property type="molecule type" value="Genomic_DNA"/>
</dbReference>
<protein>
    <submittedName>
        <fullName evidence="5">Capsular associated protein</fullName>
    </submittedName>
</protein>
<feature type="transmembrane region" description="Helical" evidence="3">
    <location>
        <begin position="387"/>
        <end position="408"/>
    </location>
</feature>
<dbReference type="OrthoDB" id="541052at2759"/>
<evidence type="ECO:0000313" key="6">
    <source>
        <dbReference type="Proteomes" id="UP000016922"/>
    </source>
</evidence>
<dbReference type="GeneID" id="19471883"/>
<dbReference type="PANTHER" id="PTHR12203:SF35">
    <property type="entry name" value="PROTEIN O-GLUCOSYLTRANSFERASE 1"/>
    <property type="match status" value="1"/>
</dbReference>
<dbReference type="Proteomes" id="UP000016922">
    <property type="component" value="Unassembled WGS sequence"/>
</dbReference>
<dbReference type="PANTHER" id="PTHR12203">
    <property type="entry name" value="KDEL LYS-ASP-GLU-LEU CONTAINING - RELATED"/>
    <property type="match status" value="1"/>
</dbReference>
<evidence type="ECO:0000313" key="5">
    <source>
        <dbReference type="EMBL" id="EPE30120.1"/>
    </source>
</evidence>
<feature type="transmembrane region" description="Helical" evidence="3">
    <location>
        <begin position="112"/>
        <end position="130"/>
    </location>
</feature>
<dbReference type="InterPro" id="IPR051091">
    <property type="entry name" value="O-Glucosyltr/Glycosyltrsf_90"/>
</dbReference>
<feature type="transmembrane region" description="Helical" evidence="3">
    <location>
        <begin position="318"/>
        <end position="336"/>
    </location>
</feature>
<keyword evidence="2" id="KW-0808">Transferase</keyword>
<evidence type="ECO:0000256" key="3">
    <source>
        <dbReference type="SAM" id="Phobius"/>
    </source>
</evidence>
<dbReference type="SMART" id="SM00672">
    <property type="entry name" value="CAP10"/>
    <property type="match status" value="1"/>
</dbReference>